<dbReference type="EMBL" id="BK015445">
    <property type="protein sequence ID" value="DAE07087.1"/>
    <property type="molecule type" value="Genomic_DNA"/>
</dbReference>
<protein>
    <submittedName>
        <fullName evidence="2">Uncharacterized protein</fullName>
    </submittedName>
</protein>
<feature type="region of interest" description="Disordered" evidence="1">
    <location>
        <begin position="42"/>
        <end position="61"/>
    </location>
</feature>
<evidence type="ECO:0000313" key="2">
    <source>
        <dbReference type="EMBL" id="DAE07087.1"/>
    </source>
</evidence>
<evidence type="ECO:0000256" key="1">
    <source>
        <dbReference type="SAM" id="MobiDB-lite"/>
    </source>
</evidence>
<proteinExistence type="predicted"/>
<sequence>MGKVGCLKSKIKSEVRVLGCPQPPFLAMNRVQVGRRWRRVLSAETGRRRQSGTGRLTPSDR</sequence>
<organism evidence="2">
    <name type="scientific">Siphoviridae sp. ctcUB23</name>
    <dbReference type="NCBI Taxonomy" id="2825573"/>
    <lineage>
        <taxon>Viruses</taxon>
        <taxon>Duplodnaviria</taxon>
        <taxon>Heunggongvirae</taxon>
        <taxon>Uroviricota</taxon>
        <taxon>Caudoviricetes</taxon>
    </lineage>
</organism>
<accession>A0A8S5PIR0</accession>
<feature type="compositionally biased region" description="Polar residues" evidence="1">
    <location>
        <begin position="51"/>
        <end position="61"/>
    </location>
</feature>
<reference evidence="2" key="1">
    <citation type="journal article" date="2021" name="Proc. Natl. Acad. Sci. U.S.A.">
        <title>A Catalog of Tens of Thousands of Viruses from Human Metagenomes Reveals Hidden Associations with Chronic Diseases.</title>
        <authorList>
            <person name="Tisza M.J."/>
            <person name="Buck C.B."/>
        </authorList>
    </citation>
    <scope>NUCLEOTIDE SEQUENCE</scope>
    <source>
        <strain evidence="2">CtcUB23</strain>
    </source>
</reference>
<name>A0A8S5PIR0_9CAUD</name>